<accession>I3VQH0</accession>
<dbReference type="GeneID" id="80534788"/>
<evidence type="ECO:0000313" key="3">
    <source>
        <dbReference type="Proteomes" id="UP000103899"/>
    </source>
</evidence>
<dbReference type="RefSeq" id="YP_010797085.1">
    <property type="nucleotide sequence ID" value="NC_076129.1"/>
</dbReference>
<feature type="compositionally biased region" description="Polar residues" evidence="1">
    <location>
        <begin position="1"/>
        <end position="15"/>
    </location>
</feature>
<proteinExistence type="predicted"/>
<reference evidence="2 3" key="1">
    <citation type="journal article" date="2012" name="J. Virol.">
        <title>A Novel Bat Herpesvirus Encodes Homologues of Major Histocompatibility Complex Classes I and II, C-Type Lectin, and a Unique Family of Immune-Related Genes.</title>
        <authorList>
            <person name="Zhang H."/>
            <person name="Todd S."/>
            <person name="Tachedjian M."/>
            <person name="Barr J.A."/>
            <person name="Luo M."/>
            <person name="Yu M."/>
            <person name="Marsh G.A."/>
            <person name="Crameri G."/>
            <person name="Wang L.F."/>
        </authorList>
    </citation>
    <scope>NUCLEOTIDE SEQUENCE [LARGE SCALE GENOMIC DNA]</scope>
    <source>
        <strain evidence="2">B7D8</strain>
    </source>
</reference>
<dbReference type="KEGG" id="vg:80534788"/>
<feature type="region of interest" description="Disordered" evidence="1">
    <location>
        <begin position="1"/>
        <end position="20"/>
    </location>
</feature>
<protein>
    <submittedName>
        <fullName evidence="2">B65</fullName>
    </submittedName>
</protein>
<organism evidence="2 3">
    <name type="scientific">miniopterid betaherpesvirus 1</name>
    <dbReference type="NCBI Taxonomy" id="3070189"/>
    <lineage>
        <taxon>Viruses</taxon>
        <taxon>Duplodnaviria</taxon>
        <taxon>Heunggongvirae</taxon>
        <taxon>Peploviricota</taxon>
        <taxon>Herviviricetes</taxon>
        <taxon>Herpesvirales</taxon>
        <taxon>Orthoherpesviridae</taxon>
        <taxon>Betaherpesvirinae</taxon>
        <taxon>Quwivirus</taxon>
        <taxon>Quwivirus miniopteridbeta1</taxon>
    </lineage>
</organism>
<evidence type="ECO:0000256" key="1">
    <source>
        <dbReference type="SAM" id="MobiDB-lite"/>
    </source>
</evidence>
<evidence type="ECO:0000313" key="2">
    <source>
        <dbReference type="EMBL" id="AFK84014.1"/>
    </source>
</evidence>
<keyword evidence="3" id="KW-1185">Reference proteome</keyword>
<sequence length="56" mass="6145">MSPNPSLIKGSSSTRTRPHFPSAVLAHIPIRCSSASPQSVQTLRTRRMFHVTAKKS</sequence>
<name>I3VQH0_9BETA</name>
<dbReference type="EMBL" id="JQ805139">
    <property type="protein sequence ID" value="AFK84014.1"/>
    <property type="molecule type" value="Genomic_DNA"/>
</dbReference>
<dbReference type="Proteomes" id="UP000103899">
    <property type="component" value="Segment"/>
</dbReference>